<protein>
    <submittedName>
        <fullName evidence="10">Transposase, IS605 OrfB family</fullName>
    </submittedName>
</protein>
<reference evidence="10" key="1">
    <citation type="submission" date="2014-03" db="EMBL/GenBank/DDBJ databases">
        <title>Draft genome sequencing of Oceanobacillus picturae strain S1 isolated from human gut.</title>
        <authorList>
            <person name="Croce O."/>
            <person name="Lagier J.C."/>
            <person name="Raoult D."/>
        </authorList>
    </citation>
    <scope>NUCLEOTIDE SEQUENCE [LARGE SCALE GENOMIC DNA]</scope>
    <source>
        <strain evidence="10">S1</strain>
    </source>
</reference>
<dbReference type="Pfam" id="PF07282">
    <property type="entry name" value="Cas12f1-like_TNB"/>
    <property type="match status" value="1"/>
</dbReference>
<dbReference type="EMBL" id="CCAX010000001">
    <property type="protein sequence ID" value="CDO02510.1"/>
    <property type="molecule type" value="Genomic_DNA"/>
</dbReference>
<sequence>MAKQNKAYKFRLYPTKEQELVIRKTFGCVRFVYNKMLAERKETYERLKDNKEAWKRVKHPTPAKYKKEHEWLKEVDSLALANAQLHLDKAYKAFFKGNARFPRFKKKRHKQSYTTNVVNGNIQLLDDHIKLPKLKSLKMKQHRKIPSEYQIKSCTLSLTSSGKYYISILTEYDKEIESKEIEKVVGLDFAMDGLFVDSEGEKANYPKFYRQMLDKLAIEQRKLSRKKKGSSNWNKQRIRVAKIGEKVANQRKNFLHHKSKKLVTIYDAIVIEDLDMKGMSKALKFGKSVADNGWGMFTTFLQYKLKEQGKQLIKIDKWYPSTKTCSNCGSVKEVKLSERIYQCTCGLSINRDYNSAINIKKEGIRLLASA</sequence>
<dbReference type="NCBIfam" id="TIGR01766">
    <property type="entry name" value="IS200/IS605 family accessory protein TnpB-like domain"/>
    <property type="match status" value="1"/>
</dbReference>
<dbReference type="GO" id="GO:0003677">
    <property type="term" value="F:DNA binding"/>
    <property type="evidence" value="ECO:0007669"/>
    <property type="project" value="UniProtKB-KW"/>
</dbReference>
<feature type="domain" description="Transposase putative helix-turn-helix" evidence="9">
    <location>
        <begin position="1"/>
        <end position="46"/>
    </location>
</feature>
<organism evidence="10 11">
    <name type="scientific">Oceanobacillus picturae</name>
    <dbReference type="NCBI Taxonomy" id="171693"/>
    <lineage>
        <taxon>Bacteria</taxon>
        <taxon>Bacillati</taxon>
        <taxon>Bacillota</taxon>
        <taxon>Bacilli</taxon>
        <taxon>Bacillales</taxon>
        <taxon>Bacillaceae</taxon>
        <taxon>Oceanobacillus</taxon>
    </lineage>
</organism>
<dbReference type="InterPro" id="IPR021027">
    <property type="entry name" value="Transposase_put_HTH"/>
</dbReference>
<dbReference type="InterPro" id="IPR001959">
    <property type="entry name" value="Transposase"/>
</dbReference>
<dbReference type="RefSeq" id="WP_036573620.1">
    <property type="nucleotide sequence ID" value="NZ_CABLBW010000001.1"/>
</dbReference>
<name>W9B7A9_9BACI</name>
<evidence type="ECO:0000256" key="3">
    <source>
        <dbReference type="ARBA" id="ARBA00022723"/>
    </source>
</evidence>
<evidence type="ECO:0000256" key="6">
    <source>
        <dbReference type="ARBA" id="ARBA00023172"/>
    </source>
</evidence>
<dbReference type="eggNOG" id="COG0675">
    <property type="taxonomic scope" value="Bacteria"/>
</dbReference>
<dbReference type="Pfam" id="PF12323">
    <property type="entry name" value="HTH_OrfB_IS605"/>
    <property type="match status" value="1"/>
</dbReference>
<comment type="caution">
    <text evidence="10">The sequence shown here is derived from an EMBL/GenBank/DDBJ whole genome shotgun (WGS) entry which is preliminary data.</text>
</comment>
<keyword evidence="3" id="KW-0479">Metal-binding</keyword>
<proteinExistence type="inferred from homology"/>
<dbReference type="GO" id="GO:0032196">
    <property type="term" value="P:transposition"/>
    <property type="evidence" value="ECO:0007669"/>
    <property type="project" value="UniProtKB-KW"/>
</dbReference>
<dbReference type="NCBIfam" id="NF040570">
    <property type="entry name" value="guided_TnpB"/>
    <property type="match status" value="1"/>
</dbReference>
<comment type="similarity">
    <text evidence="1">In the C-terminal section; belongs to the transposase 35 family.</text>
</comment>
<evidence type="ECO:0000259" key="9">
    <source>
        <dbReference type="Pfam" id="PF12323"/>
    </source>
</evidence>
<evidence type="ECO:0000313" key="10">
    <source>
        <dbReference type="EMBL" id="CDO02510.1"/>
    </source>
</evidence>
<reference evidence="10" key="2">
    <citation type="submission" date="2014-03" db="EMBL/GenBank/DDBJ databases">
        <authorList>
            <person name="Urmite Genomes"/>
        </authorList>
    </citation>
    <scope>NUCLEOTIDE SEQUENCE</scope>
    <source>
        <strain evidence="10">S1</strain>
    </source>
</reference>
<evidence type="ECO:0000259" key="8">
    <source>
        <dbReference type="Pfam" id="PF07282"/>
    </source>
</evidence>
<dbReference type="InterPro" id="IPR010095">
    <property type="entry name" value="Cas12f1-like_TNB"/>
</dbReference>
<evidence type="ECO:0000256" key="2">
    <source>
        <dbReference type="ARBA" id="ARBA00022578"/>
    </source>
</evidence>
<evidence type="ECO:0000256" key="1">
    <source>
        <dbReference type="ARBA" id="ARBA00008761"/>
    </source>
</evidence>
<evidence type="ECO:0000256" key="4">
    <source>
        <dbReference type="ARBA" id="ARBA00022833"/>
    </source>
</evidence>
<dbReference type="AlphaFoldDB" id="W9B7A9"/>
<feature type="domain" description="Probable transposase IS891/IS1136/IS1341" evidence="7">
    <location>
        <begin position="167"/>
        <end position="281"/>
    </location>
</feature>
<dbReference type="STRING" id="171693.BN988_00977"/>
<evidence type="ECO:0000256" key="5">
    <source>
        <dbReference type="ARBA" id="ARBA00023125"/>
    </source>
</evidence>
<feature type="domain" description="Cas12f1-like TNB" evidence="8">
    <location>
        <begin position="294"/>
        <end position="359"/>
    </location>
</feature>
<keyword evidence="2" id="KW-0815">Transposition</keyword>
<evidence type="ECO:0000313" key="11">
    <source>
        <dbReference type="Proteomes" id="UP000028863"/>
    </source>
</evidence>
<dbReference type="Pfam" id="PF01385">
    <property type="entry name" value="OrfB_IS605"/>
    <property type="match status" value="1"/>
</dbReference>
<dbReference type="GO" id="GO:0046872">
    <property type="term" value="F:metal ion binding"/>
    <property type="evidence" value="ECO:0007669"/>
    <property type="project" value="UniProtKB-KW"/>
</dbReference>
<keyword evidence="4" id="KW-0862">Zinc</keyword>
<keyword evidence="6" id="KW-0233">DNA recombination</keyword>
<evidence type="ECO:0000259" key="7">
    <source>
        <dbReference type="Pfam" id="PF01385"/>
    </source>
</evidence>
<keyword evidence="5" id="KW-0238">DNA-binding</keyword>
<dbReference type="Proteomes" id="UP000028863">
    <property type="component" value="Unassembled WGS sequence"/>
</dbReference>
<dbReference type="GO" id="GO:0006310">
    <property type="term" value="P:DNA recombination"/>
    <property type="evidence" value="ECO:0007669"/>
    <property type="project" value="UniProtKB-KW"/>
</dbReference>
<accession>W9B7A9</accession>
<gene>
    <name evidence="10" type="ORF">BN988_00977</name>
</gene>
<keyword evidence="11" id="KW-1185">Reference proteome</keyword>